<keyword evidence="2" id="KW-1185">Reference proteome</keyword>
<organism evidence="1 2">
    <name type="scientific">Dermacentor silvarum</name>
    <name type="common">Tick</name>
    <dbReference type="NCBI Taxonomy" id="543639"/>
    <lineage>
        <taxon>Eukaryota</taxon>
        <taxon>Metazoa</taxon>
        <taxon>Ecdysozoa</taxon>
        <taxon>Arthropoda</taxon>
        <taxon>Chelicerata</taxon>
        <taxon>Arachnida</taxon>
        <taxon>Acari</taxon>
        <taxon>Parasitiformes</taxon>
        <taxon>Ixodida</taxon>
        <taxon>Ixodoidea</taxon>
        <taxon>Ixodidae</taxon>
        <taxon>Rhipicephalinae</taxon>
        <taxon>Dermacentor</taxon>
    </lineage>
</organism>
<accession>A0ACB8E019</accession>
<gene>
    <name evidence="1" type="ORF">HPB49_012984</name>
</gene>
<evidence type="ECO:0000313" key="2">
    <source>
        <dbReference type="Proteomes" id="UP000821865"/>
    </source>
</evidence>
<reference evidence="1" key="1">
    <citation type="submission" date="2020-05" db="EMBL/GenBank/DDBJ databases">
        <title>Large-scale comparative analyses of tick genomes elucidate their genetic diversity and vector capacities.</title>
        <authorList>
            <person name="Jia N."/>
            <person name="Wang J."/>
            <person name="Shi W."/>
            <person name="Du L."/>
            <person name="Sun Y."/>
            <person name="Zhan W."/>
            <person name="Jiang J."/>
            <person name="Wang Q."/>
            <person name="Zhang B."/>
            <person name="Ji P."/>
            <person name="Sakyi L.B."/>
            <person name="Cui X."/>
            <person name="Yuan T."/>
            <person name="Jiang B."/>
            <person name="Yang W."/>
            <person name="Lam T.T.-Y."/>
            <person name="Chang Q."/>
            <person name="Ding S."/>
            <person name="Wang X."/>
            <person name="Zhu J."/>
            <person name="Ruan X."/>
            <person name="Zhao L."/>
            <person name="Wei J."/>
            <person name="Que T."/>
            <person name="Du C."/>
            <person name="Cheng J."/>
            <person name="Dai P."/>
            <person name="Han X."/>
            <person name="Huang E."/>
            <person name="Gao Y."/>
            <person name="Liu J."/>
            <person name="Shao H."/>
            <person name="Ye R."/>
            <person name="Li L."/>
            <person name="Wei W."/>
            <person name="Wang X."/>
            <person name="Wang C."/>
            <person name="Yang T."/>
            <person name="Huo Q."/>
            <person name="Li W."/>
            <person name="Guo W."/>
            <person name="Chen H."/>
            <person name="Zhou L."/>
            <person name="Ni X."/>
            <person name="Tian J."/>
            <person name="Zhou Y."/>
            <person name="Sheng Y."/>
            <person name="Liu T."/>
            <person name="Pan Y."/>
            <person name="Xia L."/>
            <person name="Li J."/>
            <person name="Zhao F."/>
            <person name="Cao W."/>
        </authorList>
    </citation>
    <scope>NUCLEOTIDE SEQUENCE</scope>
    <source>
        <strain evidence="1">Dsil-2018</strain>
    </source>
</reference>
<proteinExistence type="predicted"/>
<name>A0ACB8E019_DERSI</name>
<dbReference type="EMBL" id="CM023470">
    <property type="protein sequence ID" value="KAH7980085.1"/>
    <property type="molecule type" value="Genomic_DNA"/>
</dbReference>
<evidence type="ECO:0000313" key="1">
    <source>
        <dbReference type="EMBL" id="KAH7980085.1"/>
    </source>
</evidence>
<comment type="caution">
    <text evidence="1">The sequence shown here is derived from an EMBL/GenBank/DDBJ whole genome shotgun (WGS) entry which is preliminary data.</text>
</comment>
<dbReference type="Proteomes" id="UP000821865">
    <property type="component" value="Chromosome 1"/>
</dbReference>
<protein>
    <submittedName>
        <fullName evidence="1">Uncharacterized protein</fullName>
    </submittedName>
</protein>
<sequence>MGTCRSDLRLAACTAASSSPVHLAARYEAGRTTREKWRVMCLEKREGAPGTALACRDLEGNNISVIGKDDFRGMNKLRILHLMENEIHTVHRGAFADLTSMERLRLNNNKLRSLPDTLFVTMVNLQRLPWASAGDQSTVRPPVTSPRCRGVLYSQEPGMIIDGEYGNLLDRTTAPAK</sequence>